<feature type="domain" description="Exocyst complex subunit Exo70 C-terminal" evidence="5">
    <location>
        <begin position="235"/>
        <end position="593"/>
    </location>
</feature>
<dbReference type="PANTHER" id="PTHR12542">
    <property type="entry name" value="EXOCYST COMPLEX PROTEIN EXO70"/>
    <property type="match status" value="1"/>
</dbReference>
<dbReference type="GeneID" id="111448742"/>
<dbReference type="SUPFAM" id="SSF74788">
    <property type="entry name" value="Cullin repeat-like"/>
    <property type="match status" value="1"/>
</dbReference>
<dbReference type="FunFam" id="1.20.1280.170:FF:000003">
    <property type="entry name" value="Exocyst subunit Exo70 family protein"/>
    <property type="match status" value="1"/>
</dbReference>
<keyword evidence="6" id="KW-1185">Reference proteome</keyword>
<keyword evidence="2 3" id="KW-0813">Transport</keyword>
<dbReference type="GO" id="GO:0000145">
    <property type="term" value="C:exocyst"/>
    <property type="evidence" value="ECO:0007669"/>
    <property type="project" value="InterPro"/>
</dbReference>
<sequence>MTRKGMRIVLFRPPPFSSAPRTPSPHTSSPPSSDSIVEENLEVAKTFLARWGPDSTTAVSLFQGDDRDEAWQFIEVVKNLHAAMQCHASQDSSSDKLVRAHDLMSTAMERLQKEFSQILSVNREYLYPESVSRESSMTISARSSVSDFELKTEDEFGIAKESISEVERVSMSAMADLKAIADCMISTGYGKECVKIYKTVRKSVIGESLYNLGIEKLSFSKVQKMDWDVLEIKIKSWFKGVKTALKSLFKGEKILCDHVFSASLPIRESCFAQICKAGATTLFGFPELVAKYKKSPEKIFITLDLYEAIADLCPEINCIFSSTASSNVQSQAVSTLVKLGENIGTLITDFESSIQKESSKKPVPRGGVHPLTSYVMNYISFLSDYRGVLNDILADWPLPTKLPMPESYYGTFKEEDSPITLRFAWLILVLLCKLDGKAEHYNNVALSYLFLANNLQYIVNKVRTSNLRFVLGGDWIEKHESKIKLYSSKYRRIGWSEVISTLPADVKAEISPEEASESFRNFDRAFKETCRKQTSWIVPDQKLRDEIRISVAKELGALYGKFYAENRVRTERVSESDPVVRLSPDDLGNYLSDLFYGSGSESEGSGSSSISSSHSSPFSAVFSKEIRLDFFVK</sequence>
<dbReference type="Pfam" id="PF03081">
    <property type="entry name" value="Exo70_C"/>
    <property type="match status" value="1"/>
</dbReference>
<evidence type="ECO:0000256" key="2">
    <source>
        <dbReference type="ARBA" id="ARBA00022448"/>
    </source>
</evidence>
<comment type="similarity">
    <text evidence="1 3">Belongs to the EXO70 family.</text>
</comment>
<protein>
    <recommendedName>
        <fullName evidence="3">Exocyst subunit Exo70 family protein</fullName>
    </recommendedName>
</protein>
<evidence type="ECO:0000256" key="4">
    <source>
        <dbReference type="SAM" id="MobiDB-lite"/>
    </source>
</evidence>
<evidence type="ECO:0000313" key="7">
    <source>
        <dbReference type="RefSeq" id="XP_022944229.1"/>
    </source>
</evidence>
<accession>A0A6J1FWC3</accession>
<name>A0A6J1FWC3_CUCMO</name>
<comment type="function">
    <text evidence="3">Component of the exocyst complex.</text>
</comment>
<proteinExistence type="inferred from homology"/>
<organism evidence="6 7">
    <name type="scientific">Cucurbita moschata</name>
    <name type="common">Winter crookneck squash</name>
    <name type="synonym">Cucurbita pepo var. moschata</name>
    <dbReference type="NCBI Taxonomy" id="3662"/>
    <lineage>
        <taxon>Eukaryota</taxon>
        <taxon>Viridiplantae</taxon>
        <taxon>Streptophyta</taxon>
        <taxon>Embryophyta</taxon>
        <taxon>Tracheophyta</taxon>
        <taxon>Spermatophyta</taxon>
        <taxon>Magnoliopsida</taxon>
        <taxon>eudicotyledons</taxon>
        <taxon>Gunneridae</taxon>
        <taxon>Pentapetalae</taxon>
        <taxon>rosids</taxon>
        <taxon>fabids</taxon>
        <taxon>Cucurbitales</taxon>
        <taxon>Cucurbitaceae</taxon>
        <taxon>Cucurbiteae</taxon>
        <taxon>Cucurbita</taxon>
    </lineage>
</organism>
<dbReference type="Proteomes" id="UP000504609">
    <property type="component" value="Unplaced"/>
</dbReference>
<dbReference type="Pfam" id="PF20669">
    <property type="entry name" value="Exo70_N"/>
    <property type="match status" value="1"/>
</dbReference>
<dbReference type="AlphaFoldDB" id="A0A6J1FWC3"/>
<evidence type="ECO:0000259" key="5">
    <source>
        <dbReference type="Pfam" id="PF03081"/>
    </source>
</evidence>
<feature type="region of interest" description="Disordered" evidence="4">
    <location>
        <begin position="12"/>
        <end position="36"/>
    </location>
</feature>
<dbReference type="GO" id="GO:0006887">
    <property type="term" value="P:exocytosis"/>
    <property type="evidence" value="ECO:0007669"/>
    <property type="project" value="UniProtKB-KW"/>
</dbReference>
<dbReference type="InterPro" id="IPR016159">
    <property type="entry name" value="Cullin_repeat-like_dom_sf"/>
</dbReference>
<evidence type="ECO:0000313" key="6">
    <source>
        <dbReference type="Proteomes" id="UP000504609"/>
    </source>
</evidence>
<dbReference type="Gene3D" id="1.20.1280.170">
    <property type="entry name" value="Exocyst complex component Exo70"/>
    <property type="match status" value="1"/>
</dbReference>
<keyword evidence="3" id="KW-0653">Protein transport</keyword>
<dbReference type="RefSeq" id="XP_022944229.1">
    <property type="nucleotide sequence ID" value="XM_023088461.1"/>
</dbReference>
<dbReference type="GO" id="GO:0005546">
    <property type="term" value="F:phosphatidylinositol-4,5-bisphosphate binding"/>
    <property type="evidence" value="ECO:0007669"/>
    <property type="project" value="InterPro"/>
</dbReference>
<dbReference type="GO" id="GO:0015031">
    <property type="term" value="P:protein transport"/>
    <property type="evidence" value="ECO:0007669"/>
    <property type="project" value="UniProtKB-KW"/>
</dbReference>
<dbReference type="PANTHER" id="PTHR12542:SF17">
    <property type="entry name" value="EXOCYST SUBUNIT EXO70 FAMILY PROTEIN"/>
    <property type="match status" value="1"/>
</dbReference>
<feature type="compositionally biased region" description="Low complexity" evidence="4">
    <location>
        <begin position="18"/>
        <end position="35"/>
    </location>
</feature>
<evidence type="ECO:0000256" key="1">
    <source>
        <dbReference type="ARBA" id="ARBA00006756"/>
    </source>
</evidence>
<evidence type="ECO:0000256" key="3">
    <source>
        <dbReference type="RuleBase" id="RU365026"/>
    </source>
</evidence>
<dbReference type="InterPro" id="IPR004140">
    <property type="entry name" value="Exo70"/>
</dbReference>
<reference evidence="7" key="1">
    <citation type="submission" date="2025-08" db="UniProtKB">
        <authorList>
            <consortium name="RefSeq"/>
        </authorList>
    </citation>
    <scope>IDENTIFICATION</scope>
    <source>
        <tissue evidence="7">Young leaves</tissue>
    </source>
</reference>
<keyword evidence="3" id="KW-0268">Exocytosis</keyword>
<dbReference type="InterPro" id="IPR046364">
    <property type="entry name" value="Exo70_C"/>
</dbReference>
<gene>
    <name evidence="7" type="primary">LOC111448742</name>
</gene>
<dbReference type="KEGG" id="cmos:111448742"/>